<evidence type="ECO:0000313" key="2">
    <source>
        <dbReference type="EMBL" id="ONG58326.1"/>
    </source>
</evidence>
<organism evidence="2 3">
    <name type="scientific">Teichococcus deserti</name>
    <dbReference type="NCBI Taxonomy" id="1817963"/>
    <lineage>
        <taxon>Bacteria</taxon>
        <taxon>Pseudomonadati</taxon>
        <taxon>Pseudomonadota</taxon>
        <taxon>Alphaproteobacteria</taxon>
        <taxon>Acetobacterales</taxon>
        <taxon>Roseomonadaceae</taxon>
        <taxon>Roseomonas</taxon>
    </lineage>
</organism>
<gene>
    <name evidence="2" type="ORF">BKE38_03095</name>
</gene>
<protein>
    <submittedName>
        <fullName evidence="2">Uncharacterized protein</fullName>
    </submittedName>
</protein>
<keyword evidence="3" id="KW-1185">Reference proteome</keyword>
<dbReference type="EMBL" id="MLCO01000019">
    <property type="protein sequence ID" value="ONG58326.1"/>
    <property type="molecule type" value="Genomic_DNA"/>
</dbReference>
<evidence type="ECO:0000313" key="3">
    <source>
        <dbReference type="Proteomes" id="UP000188879"/>
    </source>
</evidence>
<feature type="region of interest" description="Disordered" evidence="1">
    <location>
        <begin position="1"/>
        <end position="24"/>
    </location>
</feature>
<sequence>MPVPSPMPPLAAAPPMRGAGLRDRRPTRGDWLRFSASVVTALALAGGVALLVEREREPPVLAAHRAFAAGLRSSTMLPATSLARLPDLAGAGLTLAQSQRVAGGIYAGYRGPGRCRLGLWSGPRDGLPPRQVPGSRVALISRGGDMLWLAAGGDVDPRRFSRMAMALQLGGLPEDALCPE</sequence>
<name>A0A1V2H7F3_9PROT</name>
<comment type="caution">
    <text evidence="2">The sequence shown here is derived from an EMBL/GenBank/DDBJ whole genome shotgun (WGS) entry which is preliminary data.</text>
</comment>
<dbReference type="RefSeq" id="WP_076955912.1">
    <property type="nucleotide sequence ID" value="NZ_MLCO01000019.1"/>
</dbReference>
<reference evidence="2 3" key="1">
    <citation type="submission" date="2016-10" db="EMBL/GenBank/DDBJ databases">
        <title>Draft Genome sequence of Roseomonas sp. strain M3.</title>
        <authorList>
            <person name="Subhash Y."/>
            <person name="Lee S."/>
        </authorList>
    </citation>
    <scope>NUCLEOTIDE SEQUENCE [LARGE SCALE GENOMIC DNA]</scope>
    <source>
        <strain evidence="2 3">M3</strain>
    </source>
</reference>
<evidence type="ECO:0000256" key="1">
    <source>
        <dbReference type="SAM" id="MobiDB-lite"/>
    </source>
</evidence>
<proteinExistence type="predicted"/>
<accession>A0A1V2H7F3</accession>
<dbReference type="Proteomes" id="UP000188879">
    <property type="component" value="Unassembled WGS sequence"/>
</dbReference>
<feature type="compositionally biased region" description="Pro residues" evidence="1">
    <location>
        <begin position="1"/>
        <end position="12"/>
    </location>
</feature>
<dbReference type="AlphaFoldDB" id="A0A1V2H7F3"/>
<dbReference type="OrthoDB" id="7345761at2"/>